<feature type="domain" description="Cell envelope-related transcriptional attenuator" evidence="3">
    <location>
        <begin position="103"/>
        <end position="253"/>
    </location>
</feature>
<organism evidence="5">
    <name type="scientific">Deinococcus sp. VB142</name>
    <dbReference type="NCBI Taxonomy" id="3112952"/>
    <lineage>
        <taxon>Bacteria</taxon>
        <taxon>Thermotogati</taxon>
        <taxon>Deinococcota</taxon>
        <taxon>Deinococci</taxon>
        <taxon>Deinococcales</taxon>
        <taxon>Deinococcaceae</taxon>
        <taxon>Deinococcus</taxon>
    </lineage>
</organism>
<dbReference type="AlphaFoldDB" id="A0AAU6PZP7"/>
<dbReference type="PANTHER" id="PTHR33392">
    <property type="entry name" value="POLYISOPRENYL-TEICHOIC ACID--PEPTIDOGLYCAN TEICHOIC ACID TRANSFERASE TAGU"/>
    <property type="match status" value="1"/>
</dbReference>
<evidence type="ECO:0000259" key="4">
    <source>
        <dbReference type="Pfam" id="PF13399"/>
    </source>
</evidence>
<proteinExistence type="inferred from homology"/>
<dbReference type="Pfam" id="PF03816">
    <property type="entry name" value="LytR_cpsA_psr"/>
    <property type="match status" value="1"/>
</dbReference>
<evidence type="ECO:0000256" key="2">
    <source>
        <dbReference type="SAM" id="MobiDB-lite"/>
    </source>
</evidence>
<feature type="domain" description="LytR/CpsA/Psr regulator C-terminal" evidence="4">
    <location>
        <begin position="333"/>
        <end position="416"/>
    </location>
</feature>
<feature type="compositionally biased region" description="Pro residues" evidence="2">
    <location>
        <begin position="8"/>
        <end position="23"/>
    </location>
</feature>
<protein>
    <submittedName>
        <fullName evidence="5">LCP family protein</fullName>
    </submittedName>
</protein>
<dbReference type="RefSeq" id="WP_339094179.1">
    <property type="nucleotide sequence ID" value="NZ_CP149782.1"/>
</dbReference>
<evidence type="ECO:0000256" key="1">
    <source>
        <dbReference type="ARBA" id="ARBA00006068"/>
    </source>
</evidence>
<accession>A0AAU6PZP7</accession>
<gene>
    <name evidence="5" type="ORF">WDJ50_08525</name>
</gene>
<dbReference type="EMBL" id="CP149782">
    <property type="protein sequence ID" value="WYF43473.1"/>
    <property type="molecule type" value="Genomic_DNA"/>
</dbReference>
<name>A0AAU6PZP7_9DEIO</name>
<dbReference type="InterPro" id="IPR050922">
    <property type="entry name" value="LytR/CpsA/Psr_CW_biosynth"/>
</dbReference>
<dbReference type="Pfam" id="PF13399">
    <property type="entry name" value="LytR_C"/>
    <property type="match status" value="1"/>
</dbReference>
<dbReference type="InterPro" id="IPR004474">
    <property type="entry name" value="LytR_CpsA_psr"/>
</dbReference>
<evidence type="ECO:0000313" key="5">
    <source>
        <dbReference type="EMBL" id="WYF43473.1"/>
    </source>
</evidence>
<dbReference type="InterPro" id="IPR027381">
    <property type="entry name" value="LytR/CpsA/Psr_C"/>
</dbReference>
<evidence type="ECO:0000259" key="3">
    <source>
        <dbReference type="Pfam" id="PF03816"/>
    </source>
</evidence>
<dbReference type="PANTHER" id="PTHR33392:SF6">
    <property type="entry name" value="POLYISOPRENYL-TEICHOIC ACID--PEPTIDOGLYCAN TEICHOIC ACID TRANSFERASE TAGU"/>
    <property type="match status" value="1"/>
</dbReference>
<dbReference type="Gene3D" id="3.40.630.190">
    <property type="entry name" value="LCP protein"/>
    <property type="match status" value="1"/>
</dbReference>
<sequence length="446" mass="47618">MDLKPNSFSPPPTSSPAPSPAPDPYRVGRRRRAWQVFGLSLSALSLGSYALLTSGSGAAPLVAGEVPQMTLLLAGRDVVYCYYRQPCKDQNQRENLYEGSMANTDTLMLVKVSNSGINVLNIPRDTNVGEYDYRKTAAEQKINGKYWSGGPEALTRAVEDITGEKVDSYVIVRTDYVERVIDALGGLDVTVPEPGIEWVDQAAGVNLNLAPGKHHLKGQEAVWFLRVRKGFGDDYGRIDHQKQALTQLAGKLKTPQGLAALPTILGGVGDGVETDVDPALLTQLVPHLSSLKLRFATLPTDPIPGSYNLAVNRERLAQVWGQDDAALGVEEPQVRVKIWDASGAGLGPRLVRALGVLGYRETEVQTLPTSREASQVLTGPDVAAASHLADTLNLPRLQGERFPVAAGEVGILLGSDAAQSLAALVPAYPRVKSAAGTLQPSSPPAP</sequence>
<feature type="region of interest" description="Disordered" evidence="2">
    <location>
        <begin position="1"/>
        <end position="25"/>
    </location>
</feature>
<reference evidence="5" key="1">
    <citation type="submission" date="2024-03" db="EMBL/GenBank/DDBJ databases">
        <title>Deinococcus weizhi sp. nov., isolated from human skin.</title>
        <authorList>
            <person name="Wei Z."/>
            <person name="Tian F."/>
            <person name="Yang C."/>
            <person name="Xin L.T."/>
            <person name="Wen Z.J."/>
            <person name="Lan K.C."/>
            <person name="Yu L."/>
            <person name="Zhe W."/>
            <person name="Dan F.D."/>
            <person name="Jun W."/>
            <person name="Rui Z."/>
            <person name="Yong X.J."/>
            <person name="Ting Y."/>
            <person name="Wei X."/>
            <person name="Xu Z.G."/>
            <person name="Xin Z."/>
            <person name="Dong F.G."/>
            <person name="Ni X.M."/>
            <person name="Zheng M.G."/>
            <person name="Chun Y."/>
            <person name="Qian W.X."/>
        </authorList>
    </citation>
    <scope>NUCLEOTIDE SEQUENCE</scope>
    <source>
        <strain evidence="5">VB142</strain>
    </source>
</reference>
<comment type="similarity">
    <text evidence="1">Belongs to the LytR/CpsA/Psr (LCP) family.</text>
</comment>
<dbReference type="NCBIfam" id="TIGR00350">
    <property type="entry name" value="lytR_cpsA_psr"/>
    <property type="match status" value="1"/>
</dbReference>